<feature type="transmembrane region" description="Helical" evidence="1">
    <location>
        <begin position="148"/>
        <end position="174"/>
    </location>
</feature>
<dbReference type="Proteomes" id="UP000598360">
    <property type="component" value="Unassembled WGS sequence"/>
</dbReference>
<dbReference type="PANTHER" id="PTHR42305">
    <property type="entry name" value="MEMBRANE PROTEIN RV1733C-RELATED"/>
    <property type="match status" value="1"/>
</dbReference>
<comment type="caution">
    <text evidence="2">The sequence shown here is derived from an EMBL/GenBank/DDBJ whole genome shotgun (WGS) entry which is preliminary data.</text>
</comment>
<protein>
    <submittedName>
        <fullName evidence="2">Uncharacterized protein</fullName>
    </submittedName>
</protein>
<evidence type="ECO:0000313" key="3">
    <source>
        <dbReference type="Proteomes" id="UP000598360"/>
    </source>
</evidence>
<keyword evidence="1" id="KW-0472">Membrane</keyword>
<keyword evidence="1" id="KW-1133">Transmembrane helix</keyword>
<gene>
    <name evidence="2" type="ORF">IQ251_08360</name>
</gene>
<dbReference type="PANTHER" id="PTHR42305:SF1">
    <property type="entry name" value="MEMBRANE PROTEIN RV1733C-RELATED"/>
    <property type="match status" value="1"/>
</dbReference>
<name>A0A929B8Z5_9PSEU</name>
<evidence type="ECO:0000313" key="2">
    <source>
        <dbReference type="EMBL" id="MBE9374461.1"/>
    </source>
</evidence>
<dbReference type="InterPro" id="IPR039708">
    <property type="entry name" value="MT1774/Rv1733c-like"/>
</dbReference>
<feature type="transmembrane region" description="Helical" evidence="1">
    <location>
        <begin position="30"/>
        <end position="50"/>
    </location>
</feature>
<sequence>MVAALRAHVAWLVHALGPSKNPLRRRIDRVAAAVTLLLLVAAVAAVPAAAATGAALHADLAARAGHSAATSRPVSGTLVTPARADIPVAEASGQVHPTSSALVRWSAGSGARSETLQVPEGGEPGDTIRLWTDERGDRVPAPAGPGEVVLSAVFAGALVLLGAQLTCLGLIAATQHLARVQGQRGWARQWSFLQHGGRWSQL</sequence>
<dbReference type="RefSeq" id="WP_193927912.1">
    <property type="nucleotide sequence ID" value="NZ_JADEYC010000013.1"/>
</dbReference>
<evidence type="ECO:0000256" key="1">
    <source>
        <dbReference type="SAM" id="Phobius"/>
    </source>
</evidence>
<reference evidence="2" key="1">
    <citation type="submission" date="2020-10" db="EMBL/GenBank/DDBJ databases">
        <title>Diversity and distribution of actinomycetes associated with coral in the coast of Hainan.</title>
        <authorList>
            <person name="Li F."/>
        </authorList>
    </citation>
    <scope>NUCLEOTIDE SEQUENCE</scope>
    <source>
        <strain evidence="2">HNM0983</strain>
    </source>
</reference>
<accession>A0A929B8Z5</accession>
<organism evidence="2 3">
    <name type="scientific">Saccharopolyspora montiporae</name>
    <dbReference type="NCBI Taxonomy" id="2781240"/>
    <lineage>
        <taxon>Bacteria</taxon>
        <taxon>Bacillati</taxon>
        <taxon>Actinomycetota</taxon>
        <taxon>Actinomycetes</taxon>
        <taxon>Pseudonocardiales</taxon>
        <taxon>Pseudonocardiaceae</taxon>
        <taxon>Saccharopolyspora</taxon>
    </lineage>
</organism>
<keyword evidence="3" id="KW-1185">Reference proteome</keyword>
<dbReference type="EMBL" id="JADEYC010000013">
    <property type="protein sequence ID" value="MBE9374461.1"/>
    <property type="molecule type" value="Genomic_DNA"/>
</dbReference>
<dbReference type="AlphaFoldDB" id="A0A929B8Z5"/>
<proteinExistence type="predicted"/>
<keyword evidence="1" id="KW-0812">Transmembrane</keyword>